<proteinExistence type="predicted"/>
<organism evidence="2">
    <name type="scientific">bioreactor metagenome</name>
    <dbReference type="NCBI Taxonomy" id="1076179"/>
    <lineage>
        <taxon>unclassified sequences</taxon>
        <taxon>metagenomes</taxon>
        <taxon>ecological metagenomes</taxon>
    </lineage>
</organism>
<dbReference type="InterPro" id="IPR029478">
    <property type="entry name" value="TM1586_NiRdase"/>
</dbReference>
<feature type="domain" description="Putative nitroreductase TM1586" evidence="1">
    <location>
        <begin position="2"/>
        <end position="57"/>
    </location>
</feature>
<comment type="caution">
    <text evidence="2">The sequence shown here is derived from an EMBL/GenBank/DDBJ whole genome shotgun (WGS) entry which is preliminary data.</text>
</comment>
<gene>
    <name evidence="2" type="ORF">SDC9_179699</name>
</gene>
<dbReference type="AlphaFoldDB" id="A0A645H8W9"/>
<dbReference type="GO" id="GO:0016491">
    <property type="term" value="F:oxidoreductase activity"/>
    <property type="evidence" value="ECO:0007669"/>
    <property type="project" value="InterPro"/>
</dbReference>
<reference evidence="2" key="1">
    <citation type="submission" date="2019-08" db="EMBL/GenBank/DDBJ databases">
        <authorList>
            <person name="Kucharzyk K."/>
            <person name="Murdoch R.W."/>
            <person name="Higgins S."/>
            <person name="Loffler F."/>
        </authorList>
    </citation>
    <scope>NUCLEOTIDE SEQUENCE</scope>
</reference>
<dbReference type="Pfam" id="PF14512">
    <property type="entry name" value="TM1586_NiRdase"/>
    <property type="match status" value="1"/>
</dbReference>
<dbReference type="Gene3D" id="3.40.109.30">
    <property type="entry name" value="putative nitroreductase (tm1586), domain 2"/>
    <property type="match status" value="1"/>
</dbReference>
<evidence type="ECO:0000313" key="2">
    <source>
        <dbReference type="EMBL" id="MPN32223.1"/>
    </source>
</evidence>
<accession>A0A645H8W9</accession>
<dbReference type="EMBL" id="VSSQ01084106">
    <property type="protein sequence ID" value="MPN32223.1"/>
    <property type="molecule type" value="Genomic_DNA"/>
</dbReference>
<dbReference type="SUPFAM" id="SSF55469">
    <property type="entry name" value="FMN-dependent nitroreductase-like"/>
    <property type="match status" value="1"/>
</dbReference>
<evidence type="ECO:0000259" key="1">
    <source>
        <dbReference type="Pfam" id="PF14512"/>
    </source>
</evidence>
<sequence>MLRLAPSASNKQPWRVIRKSGCYHFYEEQTPGYSSAFHFDMQGIDMGITACHFHLSAQEQGLGGRFDLCAAPRLDLPENAIYKFSWIPDDRI</sequence>
<dbReference type="InterPro" id="IPR000415">
    <property type="entry name" value="Nitroreductase-like"/>
</dbReference>
<name>A0A645H8W9_9ZZZZ</name>
<protein>
    <recommendedName>
        <fullName evidence="1">Putative nitroreductase TM1586 domain-containing protein</fullName>
    </recommendedName>
</protein>